<accession>A0ABU2KQP8</accession>
<feature type="region of interest" description="Disordered" evidence="2">
    <location>
        <begin position="267"/>
        <end position="337"/>
    </location>
</feature>
<evidence type="ECO:0000256" key="1">
    <source>
        <dbReference type="ARBA" id="ARBA00008007"/>
    </source>
</evidence>
<sequence>MNQESTGFPPPPGPVGPSAPRRRPARSGPSAAEGAEPRPRPPTPRTAPGGLAAAFEGLLGLLLGDHCAGCARPGGRLCPDCARALGTRPRPCRRRAGCPLVWAVGAYTGLERTALLAFKEQGARGLAVPLGARLAGAVAAAAACHPDALLVPVPARPAALRTRGYDPVLLMARAAERRCAAVRLPPEPVLAHRRRVRDQVGLDRDRRRANLAGALEVRAPAAAAGRRVVLVDDVVTTGATLAEAARALRGAGAAVVGGAVLAERGRPPPATAPAAPAVAPRVSCAASPKPPRLRRPPARERRPRPRRRFAFARIRRPGRRFPPVRRHARGAPEALPT</sequence>
<dbReference type="InterPro" id="IPR000836">
    <property type="entry name" value="PRTase_dom"/>
</dbReference>
<feature type="compositionally biased region" description="Basic residues" evidence="2">
    <location>
        <begin position="291"/>
        <end position="329"/>
    </location>
</feature>
<comment type="similarity">
    <text evidence="1">Belongs to the ComF/GntX family.</text>
</comment>
<organism evidence="4 5">
    <name type="scientific">Streptomonospora wellingtoniae</name>
    <dbReference type="NCBI Taxonomy" id="3075544"/>
    <lineage>
        <taxon>Bacteria</taxon>
        <taxon>Bacillati</taxon>
        <taxon>Actinomycetota</taxon>
        <taxon>Actinomycetes</taxon>
        <taxon>Streptosporangiales</taxon>
        <taxon>Nocardiopsidaceae</taxon>
        <taxon>Streptomonospora</taxon>
    </lineage>
</organism>
<evidence type="ECO:0000313" key="5">
    <source>
        <dbReference type="Proteomes" id="UP001183226"/>
    </source>
</evidence>
<keyword evidence="4" id="KW-0808">Transferase</keyword>
<evidence type="ECO:0000259" key="3">
    <source>
        <dbReference type="Pfam" id="PF00156"/>
    </source>
</evidence>
<proteinExistence type="inferred from homology"/>
<reference evidence="5" key="1">
    <citation type="submission" date="2023-07" db="EMBL/GenBank/DDBJ databases">
        <title>30 novel species of actinomycetes from the DSMZ collection.</title>
        <authorList>
            <person name="Nouioui I."/>
        </authorList>
    </citation>
    <scope>NUCLEOTIDE SEQUENCE [LARGE SCALE GENOMIC DNA]</scope>
    <source>
        <strain evidence="5">DSM 45055</strain>
    </source>
</reference>
<dbReference type="InterPro" id="IPR029057">
    <property type="entry name" value="PRTase-like"/>
</dbReference>
<dbReference type="PANTHER" id="PTHR47505">
    <property type="entry name" value="DNA UTILIZATION PROTEIN YHGH"/>
    <property type="match status" value="1"/>
</dbReference>
<dbReference type="EMBL" id="JAVREK010000004">
    <property type="protein sequence ID" value="MDT0301611.1"/>
    <property type="molecule type" value="Genomic_DNA"/>
</dbReference>
<name>A0ABU2KQP8_9ACTN</name>
<feature type="domain" description="Phosphoribosyltransferase" evidence="3">
    <location>
        <begin position="219"/>
        <end position="266"/>
    </location>
</feature>
<dbReference type="PANTHER" id="PTHR47505:SF1">
    <property type="entry name" value="DNA UTILIZATION PROTEIN YHGH"/>
    <property type="match status" value="1"/>
</dbReference>
<dbReference type="Gene3D" id="3.40.50.2020">
    <property type="match status" value="1"/>
</dbReference>
<dbReference type="GO" id="GO:0016757">
    <property type="term" value="F:glycosyltransferase activity"/>
    <property type="evidence" value="ECO:0007669"/>
    <property type="project" value="UniProtKB-KW"/>
</dbReference>
<dbReference type="SUPFAM" id="SSF53271">
    <property type="entry name" value="PRTase-like"/>
    <property type="match status" value="1"/>
</dbReference>
<evidence type="ECO:0000256" key="2">
    <source>
        <dbReference type="SAM" id="MobiDB-lite"/>
    </source>
</evidence>
<dbReference type="InterPro" id="IPR051910">
    <property type="entry name" value="ComF/GntX_DNA_util-trans"/>
</dbReference>
<evidence type="ECO:0000313" key="4">
    <source>
        <dbReference type="EMBL" id="MDT0301611.1"/>
    </source>
</evidence>
<dbReference type="Pfam" id="PF00156">
    <property type="entry name" value="Pribosyltran"/>
    <property type="match status" value="1"/>
</dbReference>
<protein>
    <submittedName>
        <fullName evidence="4">Phosphoribosyltransferase family protein</fullName>
    </submittedName>
</protein>
<keyword evidence="5" id="KW-1185">Reference proteome</keyword>
<feature type="region of interest" description="Disordered" evidence="2">
    <location>
        <begin position="1"/>
        <end position="49"/>
    </location>
</feature>
<keyword evidence="4" id="KW-0328">Glycosyltransferase</keyword>
<gene>
    <name evidence="4" type="ORF">RM446_05725</name>
</gene>
<dbReference type="RefSeq" id="WP_311544058.1">
    <property type="nucleotide sequence ID" value="NZ_JAVREK010000004.1"/>
</dbReference>
<feature type="compositionally biased region" description="Low complexity" evidence="2">
    <location>
        <begin position="272"/>
        <end position="287"/>
    </location>
</feature>
<feature type="compositionally biased region" description="Pro residues" evidence="2">
    <location>
        <begin position="8"/>
        <end position="17"/>
    </location>
</feature>
<dbReference type="Proteomes" id="UP001183226">
    <property type="component" value="Unassembled WGS sequence"/>
</dbReference>
<comment type="caution">
    <text evidence="4">The sequence shown here is derived from an EMBL/GenBank/DDBJ whole genome shotgun (WGS) entry which is preliminary data.</text>
</comment>